<dbReference type="AlphaFoldDB" id="A0A917AHD0"/>
<dbReference type="RefSeq" id="WP_188479564.1">
    <property type="nucleotide sequence ID" value="NZ_BMFJ01000003.1"/>
</dbReference>
<evidence type="ECO:0000313" key="1">
    <source>
        <dbReference type="EMBL" id="GGE48580.1"/>
    </source>
</evidence>
<organism evidence="1 2">
    <name type="scientific">Primorskyibacter flagellatus</name>
    <dbReference type="NCBI Taxonomy" id="1387277"/>
    <lineage>
        <taxon>Bacteria</taxon>
        <taxon>Pseudomonadati</taxon>
        <taxon>Pseudomonadota</taxon>
        <taxon>Alphaproteobacteria</taxon>
        <taxon>Rhodobacterales</taxon>
        <taxon>Roseobacteraceae</taxon>
        <taxon>Primorskyibacter</taxon>
    </lineage>
</organism>
<dbReference type="PROSITE" id="PS51257">
    <property type="entry name" value="PROKAR_LIPOPROTEIN"/>
    <property type="match status" value="1"/>
</dbReference>
<gene>
    <name evidence="1" type="ORF">GCM10011360_39610</name>
</gene>
<dbReference type="Proteomes" id="UP000612855">
    <property type="component" value="Unassembled WGS sequence"/>
</dbReference>
<protein>
    <recommendedName>
        <fullName evidence="3">Lipoprotein</fullName>
    </recommendedName>
</protein>
<sequence>MIRLVLLLIGLGTLTACEQYQEPRANCFSFAASAPGSDDCFFTPVVGATLADLRHE</sequence>
<evidence type="ECO:0008006" key="3">
    <source>
        <dbReference type="Google" id="ProtNLM"/>
    </source>
</evidence>
<keyword evidence="2" id="KW-1185">Reference proteome</keyword>
<name>A0A917AHD0_9RHOB</name>
<reference evidence="2" key="1">
    <citation type="journal article" date="2019" name="Int. J. Syst. Evol. Microbiol.">
        <title>The Global Catalogue of Microorganisms (GCM) 10K type strain sequencing project: providing services to taxonomists for standard genome sequencing and annotation.</title>
        <authorList>
            <consortium name="The Broad Institute Genomics Platform"/>
            <consortium name="The Broad Institute Genome Sequencing Center for Infectious Disease"/>
            <person name="Wu L."/>
            <person name="Ma J."/>
        </authorList>
    </citation>
    <scope>NUCLEOTIDE SEQUENCE [LARGE SCALE GENOMIC DNA]</scope>
    <source>
        <strain evidence="2">CGMCC 1.12664</strain>
    </source>
</reference>
<evidence type="ECO:0000313" key="2">
    <source>
        <dbReference type="Proteomes" id="UP000612855"/>
    </source>
</evidence>
<proteinExistence type="predicted"/>
<comment type="caution">
    <text evidence="1">The sequence shown here is derived from an EMBL/GenBank/DDBJ whole genome shotgun (WGS) entry which is preliminary data.</text>
</comment>
<accession>A0A917AHD0</accession>
<dbReference type="EMBL" id="BMFJ01000003">
    <property type="protein sequence ID" value="GGE48580.1"/>
    <property type="molecule type" value="Genomic_DNA"/>
</dbReference>